<accession>A0A251VCP7</accession>
<sequence length="400" mass="47215">MNRLKDKAAAFICEKEVKEVEFGPLNVFARFRALGWEAALNCYDRDNKNLFKNEIQEWMATPTCPKYNKPQQMKLIGTVNGIEVEMSFDTLRKLAKIDSLPARDYMFPSLDDLFHKPKAHPRWNDMLEALFLSGTYHGTLYRKTLKIEAKLLLMICIYNVITRRGDKQEVRFPEVPVLYAWLHGSPRFPFRYLVIINVWICQNKVGRSIIPYCRIITRLLKMYKAITPKDKGAMKRHRHFDIRRMGSGWTYDESERYYKLKSEGQRWCALKVDARALQPGEDDEPESDDEPRSGDDDYADKPNMEHMDVDQGGPRRIHVHGGGFFDYAERSYEPNWAYQGTMQKFIENQRPPSFVFDTWSGSEWTFFYHQTWMGSSMERALKHSFDRQESWNRTHAYAFE</sequence>
<dbReference type="InParanoid" id="A0A251VCP7"/>
<evidence type="ECO:0000313" key="2">
    <source>
        <dbReference type="EMBL" id="OTG33194.1"/>
    </source>
</evidence>
<dbReference type="AlphaFoldDB" id="A0A251VCP7"/>
<keyword evidence="3" id="KW-1185">Reference proteome</keyword>
<evidence type="ECO:0000256" key="1">
    <source>
        <dbReference type="SAM" id="MobiDB-lite"/>
    </source>
</evidence>
<feature type="compositionally biased region" description="Basic and acidic residues" evidence="1">
    <location>
        <begin position="290"/>
        <end position="309"/>
    </location>
</feature>
<feature type="region of interest" description="Disordered" evidence="1">
    <location>
        <begin position="278"/>
        <end position="315"/>
    </location>
</feature>
<reference evidence="3" key="1">
    <citation type="journal article" date="2017" name="Nature">
        <title>The sunflower genome provides insights into oil metabolism, flowering and Asterid evolution.</title>
        <authorList>
            <person name="Badouin H."/>
            <person name="Gouzy J."/>
            <person name="Grassa C.J."/>
            <person name="Murat F."/>
            <person name="Staton S.E."/>
            <person name="Cottret L."/>
            <person name="Lelandais-Briere C."/>
            <person name="Owens G.L."/>
            <person name="Carrere S."/>
            <person name="Mayjonade B."/>
            <person name="Legrand L."/>
            <person name="Gill N."/>
            <person name="Kane N.C."/>
            <person name="Bowers J.E."/>
            <person name="Hubner S."/>
            <person name="Bellec A."/>
            <person name="Berard A."/>
            <person name="Berges H."/>
            <person name="Blanchet N."/>
            <person name="Boniface M.C."/>
            <person name="Brunel D."/>
            <person name="Catrice O."/>
            <person name="Chaidir N."/>
            <person name="Claudel C."/>
            <person name="Donnadieu C."/>
            <person name="Faraut T."/>
            <person name="Fievet G."/>
            <person name="Helmstetter N."/>
            <person name="King M."/>
            <person name="Knapp S.J."/>
            <person name="Lai Z."/>
            <person name="Le Paslier M.C."/>
            <person name="Lippi Y."/>
            <person name="Lorenzon L."/>
            <person name="Mandel J.R."/>
            <person name="Marage G."/>
            <person name="Marchand G."/>
            <person name="Marquand E."/>
            <person name="Bret-Mestries E."/>
            <person name="Morien E."/>
            <person name="Nambeesan S."/>
            <person name="Nguyen T."/>
            <person name="Pegot-Espagnet P."/>
            <person name="Pouilly N."/>
            <person name="Raftis F."/>
            <person name="Sallet E."/>
            <person name="Schiex T."/>
            <person name="Thomas J."/>
            <person name="Vandecasteele C."/>
            <person name="Vares D."/>
            <person name="Vear F."/>
            <person name="Vautrin S."/>
            <person name="Crespi M."/>
            <person name="Mangin B."/>
            <person name="Burke J.M."/>
            <person name="Salse J."/>
            <person name="Munos S."/>
            <person name="Vincourt P."/>
            <person name="Rieseberg L.H."/>
            <person name="Langlade N.B."/>
        </authorList>
    </citation>
    <scope>NUCLEOTIDE SEQUENCE [LARGE SCALE GENOMIC DNA]</scope>
    <source>
        <strain evidence="3">cv. SF193</strain>
    </source>
</reference>
<gene>
    <name evidence="2" type="ORF">HannXRQ_Chr02g0031981</name>
</gene>
<proteinExistence type="predicted"/>
<dbReference type="EMBL" id="CM007891">
    <property type="protein sequence ID" value="OTG33194.1"/>
    <property type="molecule type" value="Genomic_DNA"/>
</dbReference>
<feature type="compositionally biased region" description="Acidic residues" evidence="1">
    <location>
        <begin position="280"/>
        <end position="289"/>
    </location>
</feature>
<organism evidence="2 3">
    <name type="scientific">Helianthus annuus</name>
    <name type="common">Common sunflower</name>
    <dbReference type="NCBI Taxonomy" id="4232"/>
    <lineage>
        <taxon>Eukaryota</taxon>
        <taxon>Viridiplantae</taxon>
        <taxon>Streptophyta</taxon>
        <taxon>Embryophyta</taxon>
        <taxon>Tracheophyta</taxon>
        <taxon>Spermatophyta</taxon>
        <taxon>Magnoliopsida</taxon>
        <taxon>eudicotyledons</taxon>
        <taxon>Gunneridae</taxon>
        <taxon>Pentapetalae</taxon>
        <taxon>asterids</taxon>
        <taxon>campanulids</taxon>
        <taxon>Asterales</taxon>
        <taxon>Asteraceae</taxon>
        <taxon>Asteroideae</taxon>
        <taxon>Heliantheae alliance</taxon>
        <taxon>Heliantheae</taxon>
        <taxon>Helianthus</taxon>
    </lineage>
</organism>
<dbReference type="Proteomes" id="UP000215914">
    <property type="component" value="Chromosome 2"/>
</dbReference>
<evidence type="ECO:0000313" key="3">
    <source>
        <dbReference type="Proteomes" id="UP000215914"/>
    </source>
</evidence>
<protein>
    <submittedName>
        <fullName evidence="2">Uncharacterized protein</fullName>
    </submittedName>
</protein>
<name>A0A251VCP7_HELAN</name>